<keyword evidence="20" id="KW-1185">Reference proteome</keyword>
<dbReference type="GO" id="GO:0030424">
    <property type="term" value="C:axon"/>
    <property type="evidence" value="ECO:0007669"/>
    <property type="project" value="UniProtKB-SubCell"/>
</dbReference>
<reference evidence="19 20" key="1">
    <citation type="submission" date="2015-12" db="EMBL/GenBank/DDBJ databases">
        <title>The genome of Folsomia candida.</title>
        <authorList>
            <person name="Faddeeva A."/>
            <person name="Derks M.F."/>
            <person name="Anvar Y."/>
            <person name="Smit S."/>
            <person name="Van Straalen N."/>
            <person name="Roelofs D."/>
        </authorList>
    </citation>
    <scope>NUCLEOTIDE SEQUENCE [LARGE SCALE GENOMIC DNA]</scope>
    <source>
        <strain evidence="19 20">VU population</strain>
        <tissue evidence="19">Whole body</tissue>
    </source>
</reference>
<dbReference type="GO" id="GO:0009887">
    <property type="term" value="P:animal organ morphogenesis"/>
    <property type="evidence" value="ECO:0007669"/>
    <property type="project" value="UniProtKB-ARBA"/>
</dbReference>
<feature type="region of interest" description="Disordered" evidence="16">
    <location>
        <begin position="1"/>
        <end position="52"/>
    </location>
</feature>
<dbReference type="PROSITE" id="PS50011">
    <property type="entry name" value="PROTEIN_KINASE_DOM"/>
    <property type="match status" value="1"/>
</dbReference>
<dbReference type="GO" id="GO:0016477">
    <property type="term" value="P:cell migration"/>
    <property type="evidence" value="ECO:0007669"/>
    <property type="project" value="UniProtKB-ARBA"/>
</dbReference>
<dbReference type="FunFam" id="3.90.810.10:FF:000005">
    <property type="entry name" value="Non-specific serine/threonine protein kinase"/>
    <property type="match status" value="1"/>
</dbReference>
<dbReference type="GO" id="GO:0007411">
    <property type="term" value="P:axon guidance"/>
    <property type="evidence" value="ECO:0007669"/>
    <property type="project" value="UniProtKB-ARBA"/>
</dbReference>
<accession>A0A226DP48</accession>
<keyword evidence="10 19" id="KW-0418">Kinase</keyword>
<comment type="catalytic activity">
    <reaction evidence="13">
        <text>L-threonyl-[protein] + ATP = O-phospho-L-threonyl-[protein] + ADP + H(+)</text>
        <dbReference type="Rhea" id="RHEA:46608"/>
        <dbReference type="Rhea" id="RHEA-COMP:11060"/>
        <dbReference type="Rhea" id="RHEA-COMP:11605"/>
        <dbReference type="ChEBI" id="CHEBI:15378"/>
        <dbReference type="ChEBI" id="CHEBI:30013"/>
        <dbReference type="ChEBI" id="CHEBI:30616"/>
        <dbReference type="ChEBI" id="CHEBI:61977"/>
        <dbReference type="ChEBI" id="CHEBI:456216"/>
        <dbReference type="EC" id="2.7.11.1"/>
    </reaction>
</comment>
<keyword evidence="11 15" id="KW-0067">ATP-binding</keyword>
<feature type="compositionally biased region" description="Basic and acidic residues" evidence="16">
    <location>
        <begin position="33"/>
        <end position="44"/>
    </location>
</feature>
<dbReference type="EC" id="2.7.11.1" evidence="4"/>
<dbReference type="OMA" id="VMMEYLA"/>
<dbReference type="Pfam" id="PF00069">
    <property type="entry name" value="Pkinase"/>
    <property type="match status" value="1"/>
</dbReference>
<evidence type="ECO:0000256" key="9">
    <source>
        <dbReference type="ARBA" id="ARBA00022741"/>
    </source>
</evidence>
<dbReference type="GO" id="GO:0106310">
    <property type="term" value="F:protein serine kinase activity"/>
    <property type="evidence" value="ECO:0007669"/>
    <property type="project" value="RHEA"/>
</dbReference>
<dbReference type="Gene3D" id="1.10.510.10">
    <property type="entry name" value="Transferase(Phosphotransferase) domain 1"/>
    <property type="match status" value="1"/>
</dbReference>
<keyword evidence="8" id="KW-0808">Transferase</keyword>
<keyword evidence="9 15" id="KW-0547">Nucleotide-binding</keyword>
<dbReference type="AlphaFoldDB" id="A0A226DP48"/>
<dbReference type="InterPro" id="IPR051931">
    <property type="entry name" value="PAK3-like"/>
</dbReference>
<feature type="region of interest" description="Disordered" evidence="16">
    <location>
        <begin position="142"/>
        <end position="226"/>
    </location>
</feature>
<dbReference type="PROSITE" id="PS50108">
    <property type="entry name" value="CRIB"/>
    <property type="match status" value="1"/>
</dbReference>
<sequence>MMSMDDEDKPPAPPVRLTSNRPDPSLVPVEYKPLPKEPENEKKKASSKAKNLIKQTKNKIESGMEKLNISYPTNFEHTVHVGFDPITGEFTGMPNEWKALLSSSNISKQEQKNNPQAVLDVLKWFDAKANKQQESKYMTAAKVNSECNSSRTPTSGSHPSSSPPTTPETPSGKDTDNHHHHHHHHEHSSSAPNSHVPILCSPQKHSTHSSPIHHYTPPPPPVAARPERTKSIYTKPIEDQEPPFGALNGSFVDKNCNTAVVSPVRHISPTTSQQPLPVGDPPPPTTQVPPMPTERAERQKRKKMSDEEIYAKLRGIVSIGDPNKKYTRLEKIGQGASGTVYTALEASTAQEVAIKTMNLKQQPKKELIINEILVMRQNKHRNVVNYLDSHLVVDELWVIMEYLPGGSLTDVVTETCMDEGQIAAVCREVLQALEFLHINHVIHRDIKSDNILLGMDGSVKLTDFGFCAQISPEQNKRTTMVGTPYWMAPEVVTRKQYGPKVDVWSLGIMAIEMVDGEPPYLNENPIKALYLIATNGKPEIKDRDKLSIEFQEFLDCCLEVDVDVRQTASELLRHRFLQKAKPLTSLTPLIVAAKEATRRS</sequence>
<keyword evidence="5" id="KW-0217">Developmental protein</keyword>
<evidence type="ECO:0000313" key="20">
    <source>
        <dbReference type="Proteomes" id="UP000198287"/>
    </source>
</evidence>
<evidence type="ECO:0000256" key="5">
    <source>
        <dbReference type="ARBA" id="ARBA00022473"/>
    </source>
</evidence>
<dbReference type="PROSITE" id="PS00108">
    <property type="entry name" value="PROTEIN_KINASE_ST"/>
    <property type="match status" value="1"/>
</dbReference>
<evidence type="ECO:0000256" key="14">
    <source>
        <dbReference type="ARBA" id="ARBA00048679"/>
    </source>
</evidence>
<organism evidence="19 20">
    <name type="scientific">Folsomia candida</name>
    <name type="common">Springtail</name>
    <dbReference type="NCBI Taxonomy" id="158441"/>
    <lineage>
        <taxon>Eukaryota</taxon>
        <taxon>Metazoa</taxon>
        <taxon>Ecdysozoa</taxon>
        <taxon>Arthropoda</taxon>
        <taxon>Hexapoda</taxon>
        <taxon>Collembola</taxon>
        <taxon>Entomobryomorpha</taxon>
        <taxon>Isotomoidea</taxon>
        <taxon>Isotomidae</taxon>
        <taxon>Proisotominae</taxon>
        <taxon>Folsomia</taxon>
    </lineage>
</organism>
<dbReference type="InterPro" id="IPR017441">
    <property type="entry name" value="Protein_kinase_ATP_BS"/>
</dbReference>
<proteinExistence type="inferred from homology"/>
<dbReference type="EMBL" id="LNIX01000015">
    <property type="protein sequence ID" value="OXA46391.1"/>
    <property type="molecule type" value="Genomic_DNA"/>
</dbReference>
<dbReference type="GO" id="GO:0004674">
    <property type="term" value="F:protein serine/threonine kinase activity"/>
    <property type="evidence" value="ECO:0007669"/>
    <property type="project" value="UniProtKB-KW"/>
</dbReference>
<dbReference type="GO" id="GO:0034329">
    <property type="term" value="P:cell junction assembly"/>
    <property type="evidence" value="ECO:0007669"/>
    <property type="project" value="UniProtKB-ARBA"/>
</dbReference>
<feature type="domain" description="Protein kinase" evidence="17">
    <location>
        <begin position="326"/>
        <end position="577"/>
    </location>
</feature>
<dbReference type="SMART" id="SM00220">
    <property type="entry name" value="S_TKc"/>
    <property type="match status" value="1"/>
</dbReference>
<dbReference type="CDD" id="cd01093">
    <property type="entry name" value="CRIB_PAK_like"/>
    <property type="match status" value="1"/>
</dbReference>
<feature type="compositionally biased region" description="Pro residues" evidence="16">
    <location>
        <begin position="278"/>
        <end position="292"/>
    </location>
</feature>
<evidence type="ECO:0000256" key="4">
    <source>
        <dbReference type="ARBA" id="ARBA00012513"/>
    </source>
</evidence>
<dbReference type="OrthoDB" id="1022360at2759"/>
<dbReference type="GO" id="GO:0030054">
    <property type="term" value="C:cell junction"/>
    <property type="evidence" value="ECO:0007669"/>
    <property type="project" value="UniProtKB-ARBA"/>
</dbReference>
<comment type="caution">
    <text evidence="19">The sequence shown here is derived from an EMBL/GenBank/DDBJ whole genome shotgun (WGS) entry which is preliminary data.</text>
</comment>
<dbReference type="SMART" id="SM00285">
    <property type="entry name" value="PBD"/>
    <property type="match status" value="1"/>
</dbReference>
<evidence type="ECO:0000259" key="18">
    <source>
        <dbReference type="PROSITE" id="PS50108"/>
    </source>
</evidence>
<comment type="subcellular location">
    <subcellularLocation>
        <location evidence="1">Cell projection</location>
        <location evidence="1">Axon</location>
    </subcellularLocation>
    <subcellularLocation>
        <location evidence="2">Cytoplasm</location>
    </subcellularLocation>
</comment>
<dbReference type="InterPro" id="IPR011009">
    <property type="entry name" value="Kinase-like_dom_sf"/>
</dbReference>
<comment type="similarity">
    <text evidence="3">Belongs to the protein kinase superfamily. STE Ser/Thr protein kinase family. STE20 subfamily.</text>
</comment>
<dbReference type="STRING" id="158441.A0A226DP48"/>
<dbReference type="PROSITE" id="PS00107">
    <property type="entry name" value="PROTEIN_KINASE_ATP"/>
    <property type="match status" value="1"/>
</dbReference>
<dbReference type="Gene3D" id="3.90.810.10">
    <property type="entry name" value="CRIB domain"/>
    <property type="match status" value="1"/>
</dbReference>
<keyword evidence="12" id="KW-0966">Cell projection</keyword>
<feature type="binding site" evidence="15">
    <location>
        <position position="355"/>
    </location>
    <ligand>
        <name>ATP</name>
        <dbReference type="ChEBI" id="CHEBI:30616"/>
    </ligand>
</feature>
<keyword evidence="6" id="KW-0963">Cytoplasm</keyword>
<evidence type="ECO:0000256" key="15">
    <source>
        <dbReference type="PROSITE-ProRule" id="PRU10141"/>
    </source>
</evidence>
<dbReference type="Proteomes" id="UP000198287">
    <property type="component" value="Unassembled WGS sequence"/>
</dbReference>
<dbReference type="InterPro" id="IPR008271">
    <property type="entry name" value="Ser/Thr_kinase_AS"/>
</dbReference>
<evidence type="ECO:0000256" key="16">
    <source>
        <dbReference type="SAM" id="MobiDB-lite"/>
    </source>
</evidence>
<evidence type="ECO:0000256" key="13">
    <source>
        <dbReference type="ARBA" id="ARBA00047899"/>
    </source>
</evidence>
<dbReference type="GO" id="GO:0009791">
    <property type="term" value="P:post-embryonic development"/>
    <property type="evidence" value="ECO:0007669"/>
    <property type="project" value="UniProtKB-ARBA"/>
</dbReference>
<dbReference type="InterPro" id="IPR033923">
    <property type="entry name" value="PAK_BD"/>
</dbReference>
<dbReference type="InterPro" id="IPR000719">
    <property type="entry name" value="Prot_kinase_dom"/>
</dbReference>
<evidence type="ECO:0000256" key="6">
    <source>
        <dbReference type="ARBA" id="ARBA00022490"/>
    </source>
</evidence>
<keyword evidence="7" id="KW-0723">Serine/threonine-protein kinase</keyword>
<evidence type="ECO:0000256" key="7">
    <source>
        <dbReference type="ARBA" id="ARBA00022527"/>
    </source>
</evidence>
<feature type="domain" description="CRIB" evidence="18">
    <location>
        <begin position="69"/>
        <end position="82"/>
    </location>
</feature>
<dbReference type="PANTHER" id="PTHR45832">
    <property type="entry name" value="SERINE/THREONINE-PROTEIN KINASE SAMKA-RELATED-RELATED"/>
    <property type="match status" value="1"/>
</dbReference>
<dbReference type="SUPFAM" id="SSF56112">
    <property type="entry name" value="Protein kinase-like (PK-like)"/>
    <property type="match status" value="1"/>
</dbReference>
<feature type="compositionally biased region" description="Low complexity" evidence="16">
    <location>
        <begin position="149"/>
        <end position="160"/>
    </location>
</feature>
<evidence type="ECO:0000313" key="19">
    <source>
        <dbReference type="EMBL" id="OXA46391.1"/>
    </source>
</evidence>
<dbReference type="InterPro" id="IPR036936">
    <property type="entry name" value="CRIB_dom_sf"/>
</dbReference>
<dbReference type="GO" id="GO:0005829">
    <property type="term" value="C:cytosol"/>
    <property type="evidence" value="ECO:0007669"/>
    <property type="project" value="UniProtKB-ARBA"/>
</dbReference>
<evidence type="ECO:0000256" key="3">
    <source>
        <dbReference type="ARBA" id="ARBA00008874"/>
    </source>
</evidence>
<dbReference type="GO" id="GO:0005886">
    <property type="term" value="C:plasma membrane"/>
    <property type="evidence" value="ECO:0007669"/>
    <property type="project" value="UniProtKB-ARBA"/>
</dbReference>
<evidence type="ECO:0000259" key="17">
    <source>
        <dbReference type="PROSITE" id="PS50011"/>
    </source>
</evidence>
<dbReference type="InterPro" id="IPR000095">
    <property type="entry name" value="CRIB_dom"/>
</dbReference>
<dbReference type="FunFam" id="3.30.200.20:FF:000705">
    <property type="entry name" value="Non-specific serine/threonine protein kinase"/>
    <property type="match status" value="1"/>
</dbReference>
<feature type="region of interest" description="Disordered" evidence="16">
    <location>
        <begin position="267"/>
        <end position="305"/>
    </location>
</feature>
<evidence type="ECO:0000256" key="10">
    <source>
        <dbReference type="ARBA" id="ARBA00022777"/>
    </source>
</evidence>
<evidence type="ECO:0000256" key="2">
    <source>
        <dbReference type="ARBA" id="ARBA00004496"/>
    </source>
</evidence>
<dbReference type="PANTHER" id="PTHR45832:SF22">
    <property type="entry name" value="SERINE_THREONINE-PROTEIN KINASE SAMKA-RELATED"/>
    <property type="match status" value="1"/>
</dbReference>
<dbReference type="Pfam" id="PF00786">
    <property type="entry name" value="PBD"/>
    <property type="match status" value="1"/>
</dbReference>
<evidence type="ECO:0000256" key="12">
    <source>
        <dbReference type="ARBA" id="ARBA00023273"/>
    </source>
</evidence>
<dbReference type="GO" id="GO:0048598">
    <property type="term" value="P:embryonic morphogenesis"/>
    <property type="evidence" value="ECO:0007669"/>
    <property type="project" value="UniProtKB-ARBA"/>
</dbReference>
<dbReference type="Gene3D" id="3.30.200.20">
    <property type="entry name" value="Phosphorylase Kinase, domain 1"/>
    <property type="match status" value="1"/>
</dbReference>
<dbReference type="FunFam" id="1.10.510.10:FF:000011">
    <property type="entry name" value="Non-specific serine/threonine protein kinase"/>
    <property type="match status" value="1"/>
</dbReference>
<evidence type="ECO:0000256" key="11">
    <source>
        <dbReference type="ARBA" id="ARBA00022840"/>
    </source>
</evidence>
<dbReference type="GO" id="GO:0005524">
    <property type="term" value="F:ATP binding"/>
    <property type="evidence" value="ECO:0007669"/>
    <property type="project" value="UniProtKB-UniRule"/>
</dbReference>
<protein>
    <recommendedName>
        <fullName evidence="4">non-specific serine/threonine protein kinase</fullName>
        <ecNumber evidence="4">2.7.11.1</ecNumber>
    </recommendedName>
</protein>
<evidence type="ECO:0000256" key="1">
    <source>
        <dbReference type="ARBA" id="ARBA00004489"/>
    </source>
</evidence>
<evidence type="ECO:0000256" key="8">
    <source>
        <dbReference type="ARBA" id="ARBA00022679"/>
    </source>
</evidence>
<name>A0A226DP48_FOLCA</name>
<gene>
    <name evidence="19" type="ORF">Fcan01_18664</name>
</gene>
<comment type="catalytic activity">
    <reaction evidence="14">
        <text>L-seryl-[protein] + ATP = O-phospho-L-seryl-[protein] + ADP + H(+)</text>
        <dbReference type="Rhea" id="RHEA:17989"/>
        <dbReference type="Rhea" id="RHEA-COMP:9863"/>
        <dbReference type="Rhea" id="RHEA-COMP:11604"/>
        <dbReference type="ChEBI" id="CHEBI:15378"/>
        <dbReference type="ChEBI" id="CHEBI:29999"/>
        <dbReference type="ChEBI" id="CHEBI:30616"/>
        <dbReference type="ChEBI" id="CHEBI:83421"/>
        <dbReference type="ChEBI" id="CHEBI:456216"/>
        <dbReference type="EC" id="2.7.11.1"/>
    </reaction>
</comment>